<protein>
    <submittedName>
        <fullName evidence="8">Purine permease</fullName>
    </submittedName>
</protein>
<evidence type="ECO:0000256" key="7">
    <source>
        <dbReference type="SAM" id="Phobius"/>
    </source>
</evidence>
<feature type="transmembrane region" description="Helical" evidence="7">
    <location>
        <begin position="205"/>
        <end position="234"/>
    </location>
</feature>
<dbReference type="SUPFAM" id="SSF103481">
    <property type="entry name" value="Multidrug resistance efflux transporter EmrE"/>
    <property type="match status" value="1"/>
</dbReference>
<dbReference type="InterPro" id="IPR030182">
    <property type="entry name" value="PUP_plant"/>
</dbReference>
<feature type="transmembrane region" description="Helical" evidence="7">
    <location>
        <begin position="150"/>
        <end position="175"/>
    </location>
</feature>
<feature type="transmembrane region" description="Helical" evidence="7">
    <location>
        <begin position="20"/>
        <end position="39"/>
    </location>
</feature>
<dbReference type="PANTHER" id="PTHR31376">
    <property type="entry name" value="OS09G0467300 PROTEIN-RELATED"/>
    <property type="match status" value="1"/>
</dbReference>
<dbReference type="EMBL" id="JABWDY010036259">
    <property type="protein sequence ID" value="KAF5181379.1"/>
    <property type="molecule type" value="Genomic_DNA"/>
</dbReference>
<keyword evidence="4 7" id="KW-0812">Transmembrane</keyword>
<evidence type="ECO:0000256" key="2">
    <source>
        <dbReference type="ARBA" id="ARBA00006213"/>
    </source>
</evidence>
<evidence type="ECO:0000313" key="9">
    <source>
        <dbReference type="Proteomes" id="UP000554482"/>
    </source>
</evidence>
<dbReference type="PANTHER" id="PTHR31376:SF105">
    <property type="entry name" value="PURINE PERMEASE-RELATED"/>
    <property type="match status" value="1"/>
</dbReference>
<dbReference type="AlphaFoldDB" id="A0A7J6V8E3"/>
<comment type="subcellular location">
    <subcellularLocation>
        <location evidence="1">Membrane</location>
        <topology evidence="1">Multi-pass membrane protein</topology>
    </subcellularLocation>
</comment>
<comment type="caution">
    <text evidence="8">The sequence shown here is derived from an EMBL/GenBank/DDBJ whole genome shotgun (WGS) entry which is preliminary data.</text>
</comment>
<proteinExistence type="inferred from homology"/>
<organism evidence="8 9">
    <name type="scientific">Thalictrum thalictroides</name>
    <name type="common">Rue-anemone</name>
    <name type="synonym">Anemone thalictroides</name>
    <dbReference type="NCBI Taxonomy" id="46969"/>
    <lineage>
        <taxon>Eukaryota</taxon>
        <taxon>Viridiplantae</taxon>
        <taxon>Streptophyta</taxon>
        <taxon>Embryophyta</taxon>
        <taxon>Tracheophyta</taxon>
        <taxon>Spermatophyta</taxon>
        <taxon>Magnoliopsida</taxon>
        <taxon>Ranunculales</taxon>
        <taxon>Ranunculaceae</taxon>
        <taxon>Thalictroideae</taxon>
        <taxon>Thalictrum</taxon>
    </lineage>
</organism>
<keyword evidence="3" id="KW-0813">Transport</keyword>
<sequence>MLIPLLGCYVYRVRKSKEKAKLFFTKPFLFISGAVLGVLNGVDDYLYAYGVSKLPVSTSSLIISTQLVFTAGFAFLIVKQKFTSYTINAIVLLTVAAIVLGVRASSDRPNGESKMEYFTGFFMTLGASALYGFVLPMVEFTYKKSKTKINYTLVIEMQMVMSLFATAFCTIGMLVNKDFQAVPREAKAYELGEEKYYTVLVSNAIVWQFFFLGAVGVIFCASSLLSGIMIAVLLPLTESLAVVFYDEKFSPEKGISLALSLWAFVSYFYGEYKQTKQLQQSIESKSSIINGNASSSEY</sequence>
<evidence type="ECO:0000256" key="6">
    <source>
        <dbReference type="ARBA" id="ARBA00023136"/>
    </source>
</evidence>
<keyword evidence="6 7" id="KW-0472">Membrane</keyword>
<name>A0A7J6V8E3_THATH</name>
<evidence type="ECO:0000256" key="5">
    <source>
        <dbReference type="ARBA" id="ARBA00022989"/>
    </source>
</evidence>
<evidence type="ECO:0000256" key="4">
    <source>
        <dbReference type="ARBA" id="ARBA00022692"/>
    </source>
</evidence>
<dbReference type="GO" id="GO:0005345">
    <property type="term" value="F:purine nucleobase transmembrane transporter activity"/>
    <property type="evidence" value="ECO:0007669"/>
    <property type="project" value="UniProtKB-ARBA"/>
</dbReference>
<keyword evidence="9" id="KW-1185">Reference proteome</keyword>
<reference evidence="8 9" key="1">
    <citation type="submission" date="2020-06" db="EMBL/GenBank/DDBJ databases">
        <title>Transcriptomic and genomic resources for Thalictrum thalictroides and T. hernandezii: Facilitating candidate gene discovery in an emerging model plant lineage.</title>
        <authorList>
            <person name="Arias T."/>
            <person name="Riano-Pachon D.M."/>
            <person name="Di Stilio V.S."/>
        </authorList>
    </citation>
    <scope>NUCLEOTIDE SEQUENCE [LARGE SCALE GENOMIC DNA]</scope>
    <source>
        <strain evidence="9">cv. WT478/WT964</strain>
        <tissue evidence="8">Leaves</tissue>
    </source>
</reference>
<dbReference type="InterPro" id="IPR037185">
    <property type="entry name" value="EmrE-like"/>
</dbReference>
<dbReference type="GO" id="GO:0016020">
    <property type="term" value="C:membrane"/>
    <property type="evidence" value="ECO:0007669"/>
    <property type="project" value="UniProtKB-SubCell"/>
</dbReference>
<feature type="transmembrane region" description="Helical" evidence="7">
    <location>
        <begin position="85"/>
        <end position="105"/>
    </location>
</feature>
<evidence type="ECO:0000256" key="1">
    <source>
        <dbReference type="ARBA" id="ARBA00004141"/>
    </source>
</evidence>
<feature type="transmembrane region" description="Helical" evidence="7">
    <location>
        <begin position="254"/>
        <end position="270"/>
    </location>
</feature>
<gene>
    <name evidence="8" type="ORF">FRX31_029035</name>
</gene>
<evidence type="ECO:0000256" key="3">
    <source>
        <dbReference type="ARBA" id="ARBA00022448"/>
    </source>
</evidence>
<keyword evidence="5 7" id="KW-1133">Transmembrane helix</keyword>
<feature type="transmembrane region" description="Helical" evidence="7">
    <location>
        <begin position="117"/>
        <end position="138"/>
    </location>
</feature>
<dbReference type="OrthoDB" id="1865379at2759"/>
<accession>A0A7J6V8E3</accession>
<dbReference type="Pfam" id="PF16913">
    <property type="entry name" value="PUNUT"/>
    <property type="match status" value="1"/>
</dbReference>
<dbReference type="Proteomes" id="UP000554482">
    <property type="component" value="Unassembled WGS sequence"/>
</dbReference>
<evidence type="ECO:0000313" key="8">
    <source>
        <dbReference type="EMBL" id="KAF5181379.1"/>
    </source>
</evidence>
<dbReference type="GO" id="GO:0015211">
    <property type="term" value="F:purine nucleoside transmembrane transporter activity"/>
    <property type="evidence" value="ECO:0007669"/>
    <property type="project" value="InterPro"/>
</dbReference>
<comment type="similarity">
    <text evidence="2">Belongs to the purine permeases (TC 2.A.7.14) family.</text>
</comment>
<feature type="transmembrane region" description="Helical" evidence="7">
    <location>
        <begin position="59"/>
        <end position="78"/>
    </location>
</feature>